<dbReference type="InterPro" id="IPR036249">
    <property type="entry name" value="Thioredoxin-like_sf"/>
</dbReference>
<organism evidence="2 3">
    <name type="scientific">Geomonas silvestris</name>
    <dbReference type="NCBI Taxonomy" id="2740184"/>
    <lineage>
        <taxon>Bacteria</taxon>
        <taxon>Pseudomonadati</taxon>
        <taxon>Thermodesulfobacteriota</taxon>
        <taxon>Desulfuromonadia</taxon>
        <taxon>Geobacterales</taxon>
        <taxon>Geobacteraceae</taxon>
        <taxon>Geomonas</taxon>
    </lineage>
</organism>
<accession>A0A6V8MF98</accession>
<reference evidence="3" key="1">
    <citation type="submission" date="2020-06" db="EMBL/GenBank/DDBJ databases">
        <title>Draft genomic sequence of Geomonas sp. Red330.</title>
        <authorList>
            <person name="Itoh H."/>
            <person name="Zhenxing X."/>
            <person name="Ushijima N."/>
            <person name="Masuda Y."/>
            <person name="Shiratori Y."/>
            <person name="Senoo K."/>
        </authorList>
    </citation>
    <scope>NUCLEOTIDE SEQUENCE [LARGE SCALE GENOMIC DNA]</scope>
    <source>
        <strain evidence="3">Red330</strain>
    </source>
</reference>
<evidence type="ECO:0000313" key="3">
    <source>
        <dbReference type="Proteomes" id="UP000556026"/>
    </source>
</evidence>
<dbReference type="PANTHER" id="PTHR34386:SF1">
    <property type="entry name" value="GLUTAREDOXIN-LIKE PROTEIN NRDH"/>
    <property type="match status" value="1"/>
</dbReference>
<sequence>MADRNPKRWYDRGCVWLFAVLLAALLISACSGGPQVKRDQGGGRVVVYTRAGCPYCALAKKYLTTHQVPFEEYDIFRTEKGKRDFQALKGVGVPIFIVGDKRMDGYDEERLAALLKEEGYRVK</sequence>
<feature type="domain" description="Glutaredoxin" evidence="1">
    <location>
        <begin position="45"/>
        <end position="101"/>
    </location>
</feature>
<evidence type="ECO:0000259" key="1">
    <source>
        <dbReference type="Pfam" id="PF00462"/>
    </source>
</evidence>
<dbReference type="GO" id="GO:0045454">
    <property type="term" value="P:cell redox homeostasis"/>
    <property type="evidence" value="ECO:0007669"/>
    <property type="project" value="TreeGrafter"/>
</dbReference>
<protein>
    <recommendedName>
        <fullName evidence="1">Glutaredoxin domain-containing protein</fullName>
    </recommendedName>
</protein>
<comment type="caution">
    <text evidence="2">The sequence shown here is derived from an EMBL/GenBank/DDBJ whole genome shotgun (WGS) entry which is preliminary data.</text>
</comment>
<dbReference type="EMBL" id="BLXX01000002">
    <property type="protein sequence ID" value="GFO58647.1"/>
    <property type="molecule type" value="Genomic_DNA"/>
</dbReference>
<dbReference type="RefSeq" id="WP_183353501.1">
    <property type="nucleotide sequence ID" value="NZ_BLXX01000002.1"/>
</dbReference>
<dbReference type="Pfam" id="PF00462">
    <property type="entry name" value="Glutaredoxin"/>
    <property type="match status" value="1"/>
</dbReference>
<evidence type="ECO:0000313" key="2">
    <source>
        <dbReference type="EMBL" id="GFO58647.1"/>
    </source>
</evidence>
<dbReference type="AlphaFoldDB" id="A0A6V8MF98"/>
<dbReference type="PROSITE" id="PS00195">
    <property type="entry name" value="GLUTAREDOXIN_1"/>
    <property type="match status" value="1"/>
</dbReference>
<dbReference type="InterPro" id="IPR051548">
    <property type="entry name" value="Grx-like_ET"/>
</dbReference>
<proteinExistence type="predicted"/>
<dbReference type="InterPro" id="IPR002109">
    <property type="entry name" value="Glutaredoxin"/>
</dbReference>
<dbReference type="SUPFAM" id="SSF52833">
    <property type="entry name" value="Thioredoxin-like"/>
    <property type="match status" value="1"/>
</dbReference>
<dbReference type="PROSITE" id="PS51257">
    <property type="entry name" value="PROKAR_LIPOPROTEIN"/>
    <property type="match status" value="1"/>
</dbReference>
<dbReference type="PANTHER" id="PTHR34386">
    <property type="entry name" value="GLUTAREDOXIN"/>
    <property type="match status" value="1"/>
</dbReference>
<dbReference type="Gene3D" id="3.40.30.10">
    <property type="entry name" value="Glutaredoxin"/>
    <property type="match status" value="1"/>
</dbReference>
<dbReference type="Proteomes" id="UP000556026">
    <property type="component" value="Unassembled WGS sequence"/>
</dbReference>
<dbReference type="CDD" id="cd02976">
    <property type="entry name" value="NrdH"/>
    <property type="match status" value="1"/>
</dbReference>
<dbReference type="InterPro" id="IPR011767">
    <property type="entry name" value="GLR_AS"/>
</dbReference>
<keyword evidence="3" id="KW-1185">Reference proteome</keyword>
<dbReference type="PROSITE" id="PS51354">
    <property type="entry name" value="GLUTAREDOXIN_2"/>
    <property type="match status" value="1"/>
</dbReference>
<gene>
    <name evidence="2" type="ORF">GMST_09720</name>
</gene>
<dbReference type="GO" id="GO:0009055">
    <property type="term" value="F:electron transfer activity"/>
    <property type="evidence" value="ECO:0007669"/>
    <property type="project" value="TreeGrafter"/>
</dbReference>
<name>A0A6V8MF98_9BACT</name>